<protein>
    <submittedName>
        <fullName evidence="7">TetR family transcriptional regulator</fullName>
    </submittedName>
</protein>
<evidence type="ECO:0000259" key="6">
    <source>
        <dbReference type="PROSITE" id="PS50977"/>
    </source>
</evidence>
<dbReference type="InterPro" id="IPR001647">
    <property type="entry name" value="HTH_TetR"/>
</dbReference>
<reference evidence="7" key="1">
    <citation type="journal article" date="2021" name="PeerJ">
        <title>Extensive microbial diversity within the chicken gut microbiome revealed by metagenomics and culture.</title>
        <authorList>
            <person name="Gilroy R."/>
            <person name="Ravi A."/>
            <person name="Getino M."/>
            <person name="Pursley I."/>
            <person name="Horton D.L."/>
            <person name="Alikhan N.F."/>
            <person name="Baker D."/>
            <person name="Gharbi K."/>
            <person name="Hall N."/>
            <person name="Watson M."/>
            <person name="Adriaenssens E.M."/>
            <person name="Foster-Nyarko E."/>
            <person name="Jarju S."/>
            <person name="Secka A."/>
            <person name="Antonio M."/>
            <person name="Oren A."/>
            <person name="Chaudhuri R.R."/>
            <person name="La Ragione R."/>
            <person name="Hildebrand F."/>
            <person name="Pallen M.J."/>
        </authorList>
    </citation>
    <scope>NUCLEOTIDE SEQUENCE</scope>
    <source>
        <strain evidence="7">1647</strain>
    </source>
</reference>
<dbReference type="SUPFAM" id="SSF48498">
    <property type="entry name" value="Tetracyclin repressor-like, C-terminal domain"/>
    <property type="match status" value="1"/>
</dbReference>
<comment type="caution">
    <text evidence="7">The sequence shown here is derived from an EMBL/GenBank/DDBJ whole genome shotgun (WGS) entry which is preliminary data.</text>
</comment>
<feature type="compositionally biased region" description="Low complexity" evidence="5">
    <location>
        <begin position="209"/>
        <end position="226"/>
    </location>
</feature>
<reference evidence="7" key="2">
    <citation type="submission" date="2021-09" db="EMBL/GenBank/DDBJ databases">
        <authorList>
            <person name="Gilroy R."/>
        </authorList>
    </citation>
    <scope>NUCLEOTIDE SEQUENCE</scope>
    <source>
        <strain evidence="7">1647</strain>
    </source>
</reference>
<feature type="compositionally biased region" description="Basic and acidic residues" evidence="5">
    <location>
        <begin position="239"/>
        <end position="248"/>
    </location>
</feature>
<evidence type="ECO:0000256" key="4">
    <source>
        <dbReference type="PROSITE-ProRule" id="PRU00335"/>
    </source>
</evidence>
<dbReference type="SUPFAM" id="SSF46689">
    <property type="entry name" value="Homeodomain-like"/>
    <property type="match status" value="1"/>
</dbReference>
<evidence type="ECO:0000313" key="7">
    <source>
        <dbReference type="EMBL" id="HJF49461.1"/>
    </source>
</evidence>
<dbReference type="InterPro" id="IPR036271">
    <property type="entry name" value="Tet_transcr_reg_TetR-rel_C_sf"/>
</dbReference>
<accession>A0A921GNU6</accession>
<dbReference type="Proteomes" id="UP000775129">
    <property type="component" value="Unassembled WGS sequence"/>
</dbReference>
<evidence type="ECO:0000256" key="3">
    <source>
        <dbReference type="ARBA" id="ARBA00023163"/>
    </source>
</evidence>
<gene>
    <name evidence="7" type="ORF">K8W24_06630</name>
</gene>
<organism evidence="7 8">
    <name type="scientific">Brachybacterium paraconglomeratum</name>
    <dbReference type="NCBI Taxonomy" id="173362"/>
    <lineage>
        <taxon>Bacteria</taxon>
        <taxon>Bacillati</taxon>
        <taxon>Actinomycetota</taxon>
        <taxon>Actinomycetes</taxon>
        <taxon>Micrococcales</taxon>
        <taxon>Dermabacteraceae</taxon>
        <taxon>Brachybacterium</taxon>
    </lineage>
</organism>
<proteinExistence type="predicted"/>
<dbReference type="PRINTS" id="PR00455">
    <property type="entry name" value="HTHTETR"/>
</dbReference>
<evidence type="ECO:0000313" key="8">
    <source>
        <dbReference type="Proteomes" id="UP000775129"/>
    </source>
</evidence>
<dbReference type="GO" id="GO:0003700">
    <property type="term" value="F:DNA-binding transcription factor activity"/>
    <property type="evidence" value="ECO:0007669"/>
    <property type="project" value="TreeGrafter"/>
</dbReference>
<dbReference type="Pfam" id="PF17933">
    <property type="entry name" value="TetR_C_25"/>
    <property type="match status" value="1"/>
</dbReference>
<name>A0A921GNU6_9MICO</name>
<evidence type="ECO:0000256" key="5">
    <source>
        <dbReference type="SAM" id="MobiDB-lite"/>
    </source>
</evidence>
<feature type="domain" description="HTH tetR-type" evidence="6">
    <location>
        <begin position="5"/>
        <end position="64"/>
    </location>
</feature>
<dbReference type="PANTHER" id="PTHR30055">
    <property type="entry name" value="HTH-TYPE TRANSCRIPTIONAL REGULATOR RUTR"/>
    <property type="match status" value="1"/>
</dbReference>
<dbReference type="PANTHER" id="PTHR30055:SF234">
    <property type="entry name" value="HTH-TYPE TRANSCRIPTIONAL REGULATOR BETI"/>
    <property type="match status" value="1"/>
</dbReference>
<feature type="region of interest" description="Disordered" evidence="5">
    <location>
        <begin position="209"/>
        <end position="248"/>
    </location>
</feature>
<dbReference type="Gene3D" id="1.10.357.10">
    <property type="entry name" value="Tetracycline Repressor, domain 2"/>
    <property type="match status" value="1"/>
</dbReference>
<keyword evidence="2 4" id="KW-0238">DNA-binding</keyword>
<evidence type="ECO:0000256" key="2">
    <source>
        <dbReference type="ARBA" id="ARBA00023125"/>
    </source>
</evidence>
<dbReference type="InterPro" id="IPR041484">
    <property type="entry name" value="TetR_C_25"/>
</dbReference>
<dbReference type="Pfam" id="PF00440">
    <property type="entry name" value="TetR_N"/>
    <property type="match status" value="1"/>
</dbReference>
<dbReference type="InterPro" id="IPR009057">
    <property type="entry name" value="Homeodomain-like_sf"/>
</dbReference>
<dbReference type="InterPro" id="IPR050109">
    <property type="entry name" value="HTH-type_TetR-like_transc_reg"/>
</dbReference>
<dbReference type="AlphaFoldDB" id="A0A921GNU6"/>
<sequence>MAESAPADERILRAAMRRFAVEGLGAPLRAVAQDAGVSAGLIIHHFGSREKLLEACDRRVLEVTVEQKRTALFGGAGAMLAQMAAVEEFAPAAGYVLRRLQAGGPLAERLIEEFVRSAAGYVEEGVEAGVISPSRFPEARARALVHMALGSLVLQLPGQHAPMDLEELPSWIREYTDSLMLPLLELYTTPLLTDSTLLDTYLAGHEAGDADGAAEASAGPGSPGSSCSEDVPPGGSDDTDPHTDRSTA</sequence>
<dbReference type="PROSITE" id="PS50977">
    <property type="entry name" value="HTH_TETR_2"/>
    <property type="match status" value="1"/>
</dbReference>
<evidence type="ECO:0000256" key="1">
    <source>
        <dbReference type="ARBA" id="ARBA00023015"/>
    </source>
</evidence>
<dbReference type="EMBL" id="DYWO01000190">
    <property type="protein sequence ID" value="HJF49461.1"/>
    <property type="molecule type" value="Genomic_DNA"/>
</dbReference>
<keyword evidence="3" id="KW-0804">Transcription</keyword>
<feature type="DNA-binding region" description="H-T-H motif" evidence="4">
    <location>
        <begin position="27"/>
        <end position="46"/>
    </location>
</feature>
<keyword evidence="1" id="KW-0805">Transcription regulation</keyword>
<dbReference type="GO" id="GO:0000976">
    <property type="term" value="F:transcription cis-regulatory region binding"/>
    <property type="evidence" value="ECO:0007669"/>
    <property type="project" value="TreeGrafter"/>
</dbReference>